<dbReference type="EMBL" id="AKWM02000007">
    <property type="protein sequence ID" value="EKS01715.1"/>
    <property type="molecule type" value="Genomic_DNA"/>
</dbReference>
<reference evidence="1 2" key="1">
    <citation type="journal article" date="2014" name="Int. J. Syst. Evol. Microbiol.">
        <title>Leptospira mayottensis sp. nov., a pathogenic species of the genus Leptospira isolated from humans.</title>
        <authorList>
            <person name="Bourhy P."/>
            <person name="Collet L."/>
            <person name="Brisse S."/>
            <person name="Picardeau M."/>
        </authorList>
    </citation>
    <scope>NUCLEOTIDE SEQUENCE [LARGE SCALE GENOMIC DNA]</scope>
    <source>
        <strain evidence="1 2">200901122</strain>
    </source>
</reference>
<name>A0AA87SYC7_9LEPT</name>
<comment type="caution">
    <text evidence="1">The sequence shown here is derived from an EMBL/GenBank/DDBJ whole genome shotgun (WGS) entry which is preliminary data.</text>
</comment>
<dbReference type="AlphaFoldDB" id="A0AA87SYC7"/>
<proteinExistence type="predicted"/>
<sequence length="499" mass="57281">METNLNYLKRWQQIINATDFSKALTLHFTYLADSPGYDRLLESIMQKVLSVRIEEDTFQVLFQNNFLLKASAPVSSEEVTTWPESFQKLVGVHQLIEFGDSNDQNANRDFILGDHGSFLDEFIGEEEFENAKSPLIDGQSDWWIYHPQEKNEQNQPMLYFVSHESGKVKESFPHNVGSLFLKRLADRLKIDSSPKSKENYFNKLTFLRKITLPFSILKAESIGENKIGAILSQDDQKFFCILDTSNIEDLKLVGKTEFPSSKNSFNMKISGSKAILFNRMTSLFNPFVWIDLSDLSSPKVGGVIDEKGTEVAAIHQDQVVYKAAQLFRQDLSTGEKKPFKSIIRAKELAIDENFIVVQNQEEVQVLNLQYDLISQGKVDSGYPKSILFSEFRLIVCLDDSLQILSFINKKIQKQKLPYLKGHSCRQPHFISGNSFWFLTSAGKDQYNLVRLNLEREESKITILPLPNHLEYDESAIEIVLNELRIYLSNQCFIYTLESV</sequence>
<organism evidence="1 2">
    <name type="scientific">Leptospira mayottensis 200901122</name>
    <dbReference type="NCBI Taxonomy" id="1193010"/>
    <lineage>
        <taxon>Bacteria</taxon>
        <taxon>Pseudomonadati</taxon>
        <taxon>Spirochaetota</taxon>
        <taxon>Spirochaetia</taxon>
        <taxon>Leptospirales</taxon>
        <taxon>Leptospiraceae</taxon>
        <taxon>Leptospira</taxon>
    </lineage>
</organism>
<gene>
    <name evidence="1" type="ORF">LEP1GSC125_4011</name>
</gene>
<accession>A0AA87SYC7</accession>
<dbReference type="RefSeq" id="WP_002760618.1">
    <property type="nucleotide sequence ID" value="NZ_AKWM02000007.1"/>
</dbReference>
<dbReference type="Proteomes" id="UP000001343">
    <property type="component" value="Unassembled WGS sequence"/>
</dbReference>
<protein>
    <submittedName>
        <fullName evidence="1">Uncharacterized protein</fullName>
    </submittedName>
</protein>
<evidence type="ECO:0000313" key="1">
    <source>
        <dbReference type="EMBL" id="EKS01715.1"/>
    </source>
</evidence>
<evidence type="ECO:0000313" key="2">
    <source>
        <dbReference type="Proteomes" id="UP000001343"/>
    </source>
</evidence>